<feature type="binding site" evidence="12">
    <location>
        <position position="588"/>
    </location>
    <ligand>
        <name>L-isoleucyl-5'-AMP</name>
        <dbReference type="ChEBI" id="CHEBI:178002"/>
    </ligand>
</feature>
<dbReference type="InterPro" id="IPR023585">
    <property type="entry name" value="Ile-tRNA-ligase_type1"/>
</dbReference>
<evidence type="ECO:0000259" key="13">
    <source>
        <dbReference type="Pfam" id="PF00133"/>
    </source>
</evidence>
<dbReference type="Gene3D" id="1.10.730.20">
    <property type="match status" value="1"/>
</dbReference>
<dbReference type="HAMAP" id="MF_02002">
    <property type="entry name" value="Ile_tRNA_synth_type1"/>
    <property type="match status" value="1"/>
</dbReference>
<dbReference type="PROSITE" id="PS00178">
    <property type="entry name" value="AA_TRNA_LIGASE_I"/>
    <property type="match status" value="1"/>
</dbReference>
<dbReference type="EC" id="6.1.1.5" evidence="12"/>
<comment type="caution">
    <text evidence="16">The sequence shown here is derived from an EMBL/GenBank/DDBJ whole genome shotgun (WGS) entry which is preliminary data.</text>
</comment>
<dbReference type="GO" id="GO:0008270">
    <property type="term" value="F:zinc ion binding"/>
    <property type="evidence" value="ECO:0007669"/>
    <property type="project" value="UniProtKB-UniRule"/>
</dbReference>
<evidence type="ECO:0000313" key="17">
    <source>
        <dbReference type="Proteomes" id="UP000031057"/>
    </source>
</evidence>
<dbReference type="Gene3D" id="3.90.740.10">
    <property type="entry name" value="Valyl/Leucyl/Isoleucyl-tRNA synthetase, editing domain"/>
    <property type="match status" value="1"/>
</dbReference>
<feature type="binding site" evidence="12">
    <location>
        <position position="906"/>
    </location>
    <ligand>
        <name>Zn(2+)</name>
        <dbReference type="ChEBI" id="CHEBI:29105"/>
    </ligand>
</feature>
<dbReference type="PANTHER" id="PTHR42765">
    <property type="entry name" value="SOLEUCYL-TRNA SYNTHETASE"/>
    <property type="match status" value="1"/>
</dbReference>
<organism evidence="16 17">
    <name type="scientific">Novosphingobium malaysiense</name>
    <dbReference type="NCBI Taxonomy" id="1348853"/>
    <lineage>
        <taxon>Bacteria</taxon>
        <taxon>Pseudomonadati</taxon>
        <taxon>Pseudomonadota</taxon>
        <taxon>Alphaproteobacteria</taxon>
        <taxon>Sphingomonadales</taxon>
        <taxon>Sphingomonadaceae</taxon>
        <taxon>Novosphingobium</taxon>
    </lineage>
</organism>
<comment type="domain">
    <text evidence="12">IleRS has two distinct active sites: one for aminoacylation and one for editing. The misactivated valine is translocated from the active site to the editing site, which sterically excludes the correctly activated isoleucine. The single editing site contains two valyl binding pockets, one specific for each substrate (Val-AMP or Val-tRNA(Ile)).</text>
</comment>
<comment type="cofactor">
    <cofactor evidence="12">
        <name>Zn(2+)</name>
        <dbReference type="ChEBI" id="CHEBI:29105"/>
    </cofactor>
    <text evidence="12">Binds 1 zinc ion per subunit.</text>
</comment>
<feature type="short sequence motif" description="'HIGH' region" evidence="12">
    <location>
        <begin position="61"/>
        <end position="71"/>
    </location>
</feature>
<protein>
    <recommendedName>
        <fullName evidence="12">Isoleucine--tRNA ligase</fullName>
        <ecNumber evidence="12">6.1.1.5</ecNumber>
    </recommendedName>
    <alternativeName>
        <fullName evidence="12">Isoleucyl-tRNA synthetase</fullName>
        <shortName evidence="12">IleRS</shortName>
    </alternativeName>
</protein>
<keyword evidence="6 12" id="KW-0862">Zinc</keyword>
<keyword evidence="5 12" id="KW-0547">Nucleotide-binding</keyword>
<feature type="binding site" evidence="12">
    <location>
        <position position="923"/>
    </location>
    <ligand>
        <name>Zn(2+)</name>
        <dbReference type="ChEBI" id="CHEBI:29105"/>
    </ligand>
</feature>
<dbReference type="CDD" id="cd07960">
    <property type="entry name" value="Anticodon_Ia_Ile_BEm"/>
    <property type="match status" value="1"/>
</dbReference>
<dbReference type="InterPro" id="IPR002300">
    <property type="entry name" value="aa-tRNA-synth_Ia"/>
</dbReference>
<dbReference type="SUPFAM" id="SSF50677">
    <property type="entry name" value="ValRS/IleRS/LeuRS editing domain"/>
    <property type="match status" value="1"/>
</dbReference>
<dbReference type="EMBL" id="JTDI01000002">
    <property type="protein sequence ID" value="KHK92208.1"/>
    <property type="molecule type" value="Genomic_DNA"/>
</dbReference>
<keyword evidence="2 12" id="KW-0963">Cytoplasm</keyword>
<dbReference type="InterPro" id="IPR001412">
    <property type="entry name" value="aa-tRNA-synth_I_CS"/>
</dbReference>
<comment type="similarity">
    <text evidence="1 12">Belongs to the class-I aminoacyl-tRNA synthetase family. IleS type 1 subfamily.</text>
</comment>
<evidence type="ECO:0000256" key="8">
    <source>
        <dbReference type="ARBA" id="ARBA00022917"/>
    </source>
</evidence>
<dbReference type="PRINTS" id="PR00984">
    <property type="entry name" value="TRNASYNTHILE"/>
</dbReference>
<feature type="domain" description="Zinc finger FPG/IleRS-type" evidence="14">
    <location>
        <begin position="902"/>
        <end position="925"/>
    </location>
</feature>
<dbReference type="InterPro" id="IPR010663">
    <property type="entry name" value="Znf_FPG/IleRS"/>
</dbReference>
<dbReference type="OrthoDB" id="9810365at2"/>
<dbReference type="GO" id="GO:0002161">
    <property type="term" value="F:aminoacyl-tRNA deacylase activity"/>
    <property type="evidence" value="ECO:0007669"/>
    <property type="project" value="InterPro"/>
</dbReference>
<feature type="binding site" evidence="12">
    <location>
        <position position="632"/>
    </location>
    <ligand>
        <name>ATP</name>
        <dbReference type="ChEBI" id="CHEBI:30616"/>
    </ligand>
</feature>
<dbReference type="AlphaFoldDB" id="A0A0B1ZSU5"/>
<comment type="function">
    <text evidence="10 12">Catalyzes the attachment of isoleucine to tRNA(Ile). As IleRS can inadvertently accommodate and process structurally similar amino acids such as valine, to avoid such errors it has two additional distinct tRNA(Ile)-dependent editing activities. One activity is designated as 'pretransfer' editing and involves the hydrolysis of activated Val-AMP. The other activity is designated 'posttransfer' editing and involves deacylation of mischarged Val-tRNA(Ile).</text>
</comment>
<dbReference type="Pfam" id="PF06827">
    <property type="entry name" value="zf-FPG_IleRS"/>
    <property type="match status" value="1"/>
</dbReference>
<dbReference type="InterPro" id="IPR009008">
    <property type="entry name" value="Val/Leu/Ile-tRNA-synth_edit"/>
</dbReference>
<dbReference type="FunFam" id="3.40.50.620:FF:000042">
    <property type="entry name" value="Isoleucine--tRNA ligase"/>
    <property type="match status" value="1"/>
</dbReference>
<dbReference type="InterPro" id="IPR033708">
    <property type="entry name" value="Anticodon_Ile_BEm"/>
</dbReference>
<feature type="short sequence motif" description="'KMSKS' region" evidence="12">
    <location>
        <begin position="629"/>
        <end position="633"/>
    </location>
</feature>
<reference evidence="16 17" key="1">
    <citation type="submission" date="2014-10" db="EMBL/GenBank/DDBJ databases">
        <title>Genome sequence of Novosphingobium malaysiense MUSC 273(T).</title>
        <authorList>
            <person name="Lee L.-H."/>
        </authorList>
    </citation>
    <scope>NUCLEOTIDE SEQUENCE [LARGE SCALE GENOMIC DNA]</scope>
    <source>
        <strain evidence="16 17">MUSC 273</strain>
    </source>
</reference>
<dbReference type="GO" id="GO:0005524">
    <property type="term" value="F:ATP binding"/>
    <property type="evidence" value="ECO:0007669"/>
    <property type="project" value="UniProtKB-UniRule"/>
</dbReference>
<dbReference type="Gene3D" id="3.40.50.620">
    <property type="entry name" value="HUPs"/>
    <property type="match status" value="2"/>
</dbReference>
<keyword evidence="8 12" id="KW-0648">Protein biosynthesis</keyword>
<evidence type="ECO:0000256" key="10">
    <source>
        <dbReference type="ARBA" id="ARBA00025217"/>
    </source>
</evidence>
<keyword evidence="3 12" id="KW-0436">Ligase</keyword>
<comment type="subunit">
    <text evidence="12">Monomer.</text>
</comment>
<evidence type="ECO:0000256" key="1">
    <source>
        <dbReference type="ARBA" id="ARBA00006887"/>
    </source>
</evidence>
<dbReference type="GO" id="GO:0004822">
    <property type="term" value="F:isoleucine-tRNA ligase activity"/>
    <property type="evidence" value="ECO:0007669"/>
    <property type="project" value="UniProtKB-UniRule"/>
</dbReference>
<evidence type="ECO:0000256" key="9">
    <source>
        <dbReference type="ARBA" id="ARBA00023146"/>
    </source>
</evidence>
<evidence type="ECO:0000313" key="16">
    <source>
        <dbReference type="EMBL" id="KHK92208.1"/>
    </source>
</evidence>
<dbReference type="GO" id="GO:0000049">
    <property type="term" value="F:tRNA binding"/>
    <property type="evidence" value="ECO:0007669"/>
    <property type="project" value="InterPro"/>
</dbReference>
<keyword evidence="4 12" id="KW-0479">Metal-binding</keyword>
<evidence type="ECO:0000259" key="15">
    <source>
        <dbReference type="Pfam" id="PF08264"/>
    </source>
</evidence>
<dbReference type="CDD" id="cd00818">
    <property type="entry name" value="IleRS_core"/>
    <property type="match status" value="1"/>
</dbReference>
<dbReference type="InterPro" id="IPR002301">
    <property type="entry name" value="Ile-tRNA-ligase"/>
</dbReference>
<dbReference type="GO" id="GO:0006428">
    <property type="term" value="P:isoleucyl-tRNA aminoacylation"/>
    <property type="evidence" value="ECO:0007669"/>
    <property type="project" value="UniProtKB-UniRule"/>
</dbReference>
<dbReference type="InterPro" id="IPR009080">
    <property type="entry name" value="tRNAsynth_Ia_anticodon-bd"/>
</dbReference>
<evidence type="ECO:0000256" key="2">
    <source>
        <dbReference type="ARBA" id="ARBA00022490"/>
    </source>
</evidence>
<accession>A0A0B1ZSU5</accession>
<sequence>MTEQRDYRNTVFLPKTDFPMKAGLPQKEPGILARWQDQDIYRAIREARAGREKFILHDGPPYANGDMHIGHALNHILKDMVVRSQTLLGKDAPYVPGWDCHGLPIEWKVEEEYRKKKKNKDEVPAEEFRAECRAYAAHWVDVQREQLKRLGIGGDWDHPYLTMDFDAEATIVSELMKFSESGMLYRGAKPVMWSPVEKTALAEAEVEYEDIVSTQIDVGFEIVECPDEDLLGAQLVIWTTTPWTIPVNQAIAYGKQIDYHMIEIDGARYLVAEPLVEGFVKRMGHDSHKLHFYIKGAGLEGTRVRHPMHRLGGFFAELRPLLDGSSFVTTESGTGFVHMAPDHGEDDFELCKAHGINPKFAVEGDGRYREDWLWLGGQGSVINPKFNAPDGPICSDLREAGGLLAASADYQHSYPHSWRSKAKVIYRCTPQWFVPMDKPMTAGGGFTLRETAQNALAETRFVPAKGRNRIGAMVDGRPDWVLSRQRAWGVPITIFVNRETGEYLADPEVNARIVAGIRQGGVDAWNDERAQEYLGNSYNAEDFERVTDILDVWFDSGSTHAFVLESGKWPDLLRPEGYKGPHADLYLEGSDQHRGWFQSSLLEACATRGHAPYKAVLTHGFTMDAKGEKMSKSKGNTVSPLKVMEQYGADIIRLWALSVDFTEDHRIGDEILKGVGDQYRRLRNTFRYMLGALAGFREDERLPVEQMPELERYVLSLLGDVDVALRKAVDDYDFNDYVRTLVDFCNEDLSAFFFDIRKDCLYCDGPGDEKRRAYRTVLDMLFHALVRYAAPVLVFTAEETWGTRYPDGGSVHLLEWPEVPQVSEGSEKWDVLRALREKVTETIEPLRREKTIRSSLEAEVQVPAAAVPEGFSDADLAELFITATVTRGQGEMVNVTPTSHHKCGRCWRHLPEVSEDGELCGRCEEVVGAMEANA</sequence>
<dbReference type="InterPro" id="IPR014729">
    <property type="entry name" value="Rossmann-like_a/b/a_fold"/>
</dbReference>
<dbReference type="Proteomes" id="UP000031057">
    <property type="component" value="Unassembled WGS sequence"/>
</dbReference>
<evidence type="ECO:0000256" key="6">
    <source>
        <dbReference type="ARBA" id="ARBA00022833"/>
    </source>
</evidence>
<evidence type="ECO:0000259" key="14">
    <source>
        <dbReference type="Pfam" id="PF06827"/>
    </source>
</evidence>
<dbReference type="InterPro" id="IPR013155">
    <property type="entry name" value="M/V/L/I-tRNA-synth_anticd-bd"/>
</dbReference>
<dbReference type="STRING" id="1348853.LK12_04950"/>
<dbReference type="GO" id="GO:0005829">
    <property type="term" value="C:cytosol"/>
    <property type="evidence" value="ECO:0007669"/>
    <property type="project" value="TreeGrafter"/>
</dbReference>
<evidence type="ECO:0000256" key="7">
    <source>
        <dbReference type="ARBA" id="ARBA00022840"/>
    </source>
</evidence>
<dbReference type="SUPFAM" id="SSF47323">
    <property type="entry name" value="Anticodon-binding domain of a subclass of class I aminoacyl-tRNA synthetases"/>
    <property type="match status" value="1"/>
</dbReference>
<gene>
    <name evidence="12 16" type="primary">ileS</name>
    <name evidence="16" type="ORF">LK12_04950</name>
</gene>
<keyword evidence="17" id="KW-1185">Reference proteome</keyword>
<feature type="binding site" evidence="12">
    <location>
        <position position="920"/>
    </location>
    <ligand>
        <name>Zn(2+)</name>
        <dbReference type="ChEBI" id="CHEBI:29105"/>
    </ligand>
</feature>
<dbReference type="SUPFAM" id="SSF52374">
    <property type="entry name" value="Nucleotidylyl transferase"/>
    <property type="match status" value="1"/>
</dbReference>
<evidence type="ECO:0000256" key="12">
    <source>
        <dbReference type="HAMAP-Rule" id="MF_02002"/>
    </source>
</evidence>
<evidence type="ECO:0000256" key="4">
    <source>
        <dbReference type="ARBA" id="ARBA00022723"/>
    </source>
</evidence>
<evidence type="ECO:0000256" key="3">
    <source>
        <dbReference type="ARBA" id="ARBA00022598"/>
    </source>
</evidence>
<comment type="catalytic activity">
    <reaction evidence="11 12">
        <text>tRNA(Ile) + L-isoleucine + ATP = L-isoleucyl-tRNA(Ile) + AMP + diphosphate</text>
        <dbReference type="Rhea" id="RHEA:11060"/>
        <dbReference type="Rhea" id="RHEA-COMP:9666"/>
        <dbReference type="Rhea" id="RHEA-COMP:9695"/>
        <dbReference type="ChEBI" id="CHEBI:30616"/>
        <dbReference type="ChEBI" id="CHEBI:33019"/>
        <dbReference type="ChEBI" id="CHEBI:58045"/>
        <dbReference type="ChEBI" id="CHEBI:78442"/>
        <dbReference type="ChEBI" id="CHEBI:78528"/>
        <dbReference type="ChEBI" id="CHEBI:456215"/>
        <dbReference type="EC" id="6.1.1.5"/>
    </reaction>
</comment>
<dbReference type="InterPro" id="IPR050081">
    <property type="entry name" value="Ile-tRNA_ligase"/>
</dbReference>
<feature type="binding site" evidence="12">
    <location>
        <position position="903"/>
    </location>
    <ligand>
        <name>Zn(2+)</name>
        <dbReference type="ChEBI" id="CHEBI:29105"/>
    </ligand>
</feature>
<dbReference type="NCBIfam" id="TIGR00392">
    <property type="entry name" value="ileS"/>
    <property type="match status" value="1"/>
</dbReference>
<keyword evidence="9 12" id="KW-0030">Aminoacyl-tRNA synthetase</keyword>
<dbReference type="RefSeq" id="WP_039280440.1">
    <property type="nucleotide sequence ID" value="NZ_JTDI01000002.1"/>
</dbReference>
<name>A0A0B1ZSU5_9SPHN</name>
<dbReference type="Pfam" id="PF08264">
    <property type="entry name" value="Anticodon_1"/>
    <property type="match status" value="1"/>
</dbReference>
<evidence type="ECO:0000256" key="11">
    <source>
        <dbReference type="ARBA" id="ARBA00048359"/>
    </source>
</evidence>
<keyword evidence="7 12" id="KW-0067">ATP-binding</keyword>
<feature type="domain" description="Methionyl/Valyl/Leucyl/Isoleucyl-tRNA synthetase anticodon-binding" evidence="15">
    <location>
        <begin position="711"/>
        <end position="861"/>
    </location>
</feature>
<evidence type="ECO:0000256" key="5">
    <source>
        <dbReference type="ARBA" id="ARBA00022741"/>
    </source>
</evidence>
<dbReference type="Pfam" id="PF00133">
    <property type="entry name" value="tRNA-synt_1"/>
    <property type="match status" value="1"/>
</dbReference>
<feature type="domain" description="Aminoacyl-tRNA synthetase class Ia" evidence="13">
    <location>
        <begin position="31"/>
        <end position="666"/>
    </location>
</feature>
<dbReference type="PANTHER" id="PTHR42765:SF1">
    <property type="entry name" value="ISOLEUCINE--TRNA LIGASE, MITOCHONDRIAL"/>
    <property type="match status" value="1"/>
</dbReference>
<comment type="subcellular location">
    <subcellularLocation>
        <location evidence="12">Cytoplasm</location>
    </subcellularLocation>
</comment>
<proteinExistence type="inferred from homology"/>